<feature type="region of interest" description="Disordered" evidence="1">
    <location>
        <begin position="50"/>
        <end position="91"/>
    </location>
</feature>
<comment type="caution">
    <text evidence="2">The sequence shown here is derived from an EMBL/GenBank/DDBJ whole genome shotgun (WGS) entry which is preliminary data.</text>
</comment>
<name>A0ABU7MZ88_9ACTN</name>
<feature type="compositionally biased region" description="Pro residues" evidence="1">
    <location>
        <begin position="75"/>
        <end position="91"/>
    </location>
</feature>
<gene>
    <name evidence="2" type="ORF">V1Y59_21400</name>
</gene>
<organism evidence="2 3">
    <name type="scientific">Gordonia prachuapensis</name>
    <dbReference type="NCBI Taxonomy" id="3115651"/>
    <lineage>
        <taxon>Bacteria</taxon>
        <taxon>Bacillati</taxon>
        <taxon>Actinomycetota</taxon>
        <taxon>Actinomycetes</taxon>
        <taxon>Mycobacteriales</taxon>
        <taxon>Gordoniaceae</taxon>
        <taxon>Gordonia</taxon>
    </lineage>
</organism>
<protein>
    <submittedName>
        <fullName evidence="2">Antitoxin</fullName>
    </submittedName>
</protein>
<dbReference type="Proteomes" id="UP001335729">
    <property type="component" value="Unassembled WGS sequence"/>
</dbReference>
<evidence type="ECO:0000313" key="2">
    <source>
        <dbReference type="EMBL" id="MEE4025655.1"/>
    </source>
</evidence>
<feature type="compositionally biased region" description="Low complexity" evidence="1">
    <location>
        <begin position="56"/>
        <end position="74"/>
    </location>
</feature>
<keyword evidence="3" id="KW-1185">Reference proteome</keyword>
<dbReference type="InterPro" id="IPR028037">
    <property type="entry name" value="Antitoxin_Rv0909/MT0933"/>
</dbReference>
<dbReference type="Pfam" id="PF14013">
    <property type="entry name" value="MT0933_antitox"/>
    <property type="match status" value="1"/>
</dbReference>
<proteinExistence type="predicted"/>
<dbReference type="RefSeq" id="WP_330507057.1">
    <property type="nucleotide sequence ID" value="NZ_JAZDUE010000022.1"/>
</dbReference>
<sequence>MDLKGLVDKAKTALRGNPHLIEKGGAAIDKATKGKYTGHVDKAQDAVRKAVGAENQGAPQPGQTPQNPAAQNPTPQDPTPPQDQPRQNPPQ</sequence>
<reference evidence="2 3" key="1">
    <citation type="submission" date="2024-01" db="EMBL/GenBank/DDBJ databases">
        <title>Draft genome sequence of Gordonia sp. PKS22-38.</title>
        <authorList>
            <person name="Suphannarot A."/>
            <person name="Mingma R."/>
        </authorList>
    </citation>
    <scope>NUCLEOTIDE SEQUENCE [LARGE SCALE GENOMIC DNA]</scope>
    <source>
        <strain evidence="2 3">PKS22-38</strain>
    </source>
</reference>
<accession>A0ABU7MZ88</accession>
<evidence type="ECO:0000313" key="3">
    <source>
        <dbReference type="Proteomes" id="UP001335729"/>
    </source>
</evidence>
<evidence type="ECO:0000256" key="1">
    <source>
        <dbReference type="SAM" id="MobiDB-lite"/>
    </source>
</evidence>
<dbReference type="EMBL" id="JAZDUE010000022">
    <property type="protein sequence ID" value="MEE4025655.1"/>
    <property type="molecule type" value="Genomic_DNA"/>
</dbReference>